<dbReference type="GO" id="GO:0003700">
    <property type="term" value="F:DNA-binding transcription factor activity"/>
    <property type="evidence" value="ECO:0007669"/>
    <property type="project" value="InterPro"/>
</dbReference>
<dbReference type="PROSITE" id="PS50045">
    <property type="entry name" value="SIGMA54_INTERACT_4"/>
    <property type="match status" value="1"/>
</dbReference>
<dbReference type="InterPro" id="IPR027417">
    <property type="entry name" value="P-loop_NTPase"/>
</dbReference>
<dbReference type="PROSITE" id="PS00676">
    <property type="entry name" value="SIGMA54_INTERACT_2"/>
    <property type="match status" value="1"/>
</dbReference>
<name>A0A1I0FRR6_9BACT</name>
<keyword evidence="5" id="KW-1185">Reference proteome</keyword>
<organism evidence="4 5">
    <name type="scientific">Stigmatella erecta</name>
    <dbReference type="NCBI Taxonomy" id="83460"/>
    <lineage>
        <taxon>Bacteria</taxon>
        <taxon>Pseudomonadati</taxon>
        <taxon>Myxococcota</taxon>
        <taxon>Myxococcia</taxon>
        <taxon>Myxococcales</taxon>
        <taxon>Cystobacterineae</taxon>
        <taxon>Archangiaceae</taxon>
        <taxon>Stigmatella</taxon>
    </lineage>
</organism>
<dbReference type="Pfam" id="PF25601">
    <property type="entry name" value="AAA_lid_14"/>
    <property type="match status" value="1"/>
</dbReference>
<proteinExistence type="predicted"/>
<dbReference type="NCBIfam" id="NF038308">
    <property type="entry name" value="RNA_repair_RtcR"/>
    <property type="match status" value="1"/>
</dbReference>
<dbReference type="InterPro" id="IPR002078">
    <property type="entry name" value="Sigma_54_int"/>
</dbReference>
<dbReference type="RefSeq" id="WP_093518174.1">
    <property type="nucleotide sequence ID" value="NZ_FOIJ01000003.1"/>
</dbReference>
<dbReference type="SMART" id="SM00382">
    <property type="entry name" value="AAA"/>
    <property type="match status" value="1"/>
</dbReference>
<gene>
    <name evidence="4" type="ORF">SAMN05443639_103510</name>
</gene>
<evidence type="ECO:0000256" key="2">
    <source>
        <dbReference type="ARBA" id="ARBA00022840"/>
    </source>
</evidence>
<dbReference type="PANTHER" id="PTHR32071">
    <property type="entry name" value="TRANSCRIPTIONAL REGULATORY PROTEIN"/>
    <property type="match status" value="1"/>
</dbReference>
<evidence type="ECO:0000256" key="1">
    <source>
        <dbReference type="ARBA" id="ARBA00022741"/>
    </source>
</evidence>
<sequence length="541" mass="60180">MAKTRARKTVVLGMLGTMLDGGQGPRRWDRWRPTVSLCQQEDLLVDRLELLHAPSAGVLAATVTEDILQVSPDTQVRGVEVDIQDPWDLEEVYGALLDYARSYPFQPEQEDYLVHITTGTHIVQICMFLLVESRHLPARLIQTAPPAGRDRGPGGHSIIDLDLSKHDRLATRFQQEQREGLSFLKAGIDTRNAAFNQLIERIEQVAIRSRAPLLITGPTGAGKSQLARRIYALKKARRQVSGPFVDLNCATLRGDAAMSALFGHVKGAFTGALSDRPGLLRQANGGILFLDEIGELGADEQAMLLRAVEEQHFLPVGSDKEVESRFQLIAGTNRDLQAEVARGRFREDLLARINLWTFRLPALRERPEDIPPNLLYELDQASQTLDTRVTMNREAQEHFLRFATSPEARWSGNFRDLNAAVLRMATLASGGRITRENVDEELERLRAHWRQGPAGPGAPEDLVQEVLGAGLAAELDRFDRVQLADVLAVCRQSRSMSEAGRGLFACSRERKQSPNDADRLRKYLARFGLSWGDVSRSGPPA</sequence>
<evidence type="ECO:0000313" key="4">
    <source>
        <dbReference type="EMBL" id="SET60331.1"/>
    </source>
</evidence>
<evidence type="ECO:0000259" key="3">
    <source>
        <dbReference type="PROSITE" id="PS50045"/>
    </source>
</evidence>
<dbReference type="Gene3D" id="1.10.8.60">
    <property type="match status" value="1"/>
</dbReference>
<protein>
    <submittedName>
        <fullName evidence="4">Transcriptional regulatory protein RtcR</fullName>
    </submittedName>
</protein>
<reference evidence="5" key="1">
    <citation type="submission" date="2016-10" db="EMBL/GenBank/DDBJ databases">
        <authorList>
            <person name="Varghese N."/>
            <person name="Submissions S."/>
        </authorList>
    </citation>
    <scope>NUCLEOTIDE SEQUENCE [LARGE SCALE GENOMIC DNA]</scope>
    <source>
        <strain evidence="5">DSM 16858</strain>
    </source>
</reference>
<dbReference type="GO" id="GO:0005524">
    <property type="term" value="F:ATP binding"/>
    <property type="evidence" value="ECO:0007669"/>
    <property type="project" value="UniProtKB-KW"/>
</dbReference>
<dbReference type="Pfam" id="PF00158">
    <property type="entry name" value="Sigma54_activat"/>
    <property type="match status" value="1"/>
</dbReference>
<dbReference type="InterPro" id="IPR017183">
    <property type="entry name" value="Sigma54_dep_tscrpt_act_RtcR"/>
</dbReference>
<dbReference type="InterPro" id="IPR058031">
    <property type="entry name" value="AAA_lid_NorR"/>
</dbReference>
<dbReference type="InterPro" id="IPR025943">
    <property type="entry name" value="Sigma_54_int_dom_ATP-bd_2"/>
</dbReference>
<dbReference type="PIRSF" id="PIRSF037354">
    <property type="entry name" value="Txn_actvtr_RtcR"/>
    <property type="match status" value="1"/>
</dbReference>
<keyword evidence="2" id="KW-0067">ATP-binding</keyword>
<dbReference type="SUPFAM" id="SSF52540">
    <property type="entry name" value="P-loop containing nucleoside triphosphate hydrolases"/>
    <property type="match status" value="1"/>
</dbReference>
<dbReference type="InterPro" id="IPR003593">
    <property type="entry name" value="AAA+_ATPase"/>
</dbReference>
<accession>A0A1I0FRR6</accession>
<dbReference type="CDD" id="cd00009">
    <property type="entry name" value="AAA"/>
    <property type="match status" value="1"/>
</dbReference>
<dbReference type="PANTHER" id="PTHR32071:SF14">
    <property type="entry name" value="TRANSCRIPTIONAL REGULATORY PROTEIN RTCR"/>
    <property type="match status" value="1"/>
</dbReference>
<dbReference type="Gene3D" id="3.40.50.300">
    <property type="entry name" value="P-loop containing nucleotide triphosphate hydrolases"/>
    <property type="match status" value="1"/>
</dbReference>
<dbReference type="FunFam" id="3.40.50.300:FF:001653">
    <property type="entry name" value="Transcriptional regulator RtcR"/>
    <property type="match status" value="1"/>
</dbReference>
<keyword evidence="1" id="KW-0547">Nucleotide-binding</keyword>
<dbReference type="Pfam" id="PF06956">
    <property type="entry name" value="RtcR"/>
    <property type="match status" value="1"/>
</dbReference>
<dbReference type="InterPro" id="IPR009715">
    <property type="entry name" value="RtcR"/>
</dbReference>
<feature type="domain" description="Sigma-54 factor interaction" evidence="3">
    <location>
        <begin position="188"/>
        <end position="426"/>
    </location>
</feature>
<dbReference type="EMBL" id="FOIJ01000003">
    <property type="protein sequence ID" value="SET60331.1"/>
    <property type="molecule type" value="Genomic_DNA"/>
</dbReference>
<dbReference type="Proteomes" id="UP000199181">
    <property type="component" value="Unassembled WGS sequence"/>
</dbReference>
<evidence type="ECO:0000313" key="5">
    <source>
        <dbReference type="Proteomes" id="UP000199181"/>
    </source>
</evidence>
<dbReference type="AlphaFoldDB" id="A0A1I0FRR6"/>